<gene>
    <name evidence="7" type="ORF">EYC82_06775</name>
</gene>
<evidence type="ECO:0000256" key="3">
    <source>
        <dbReference type="ARBA" id="ARBA00022723"/>
    </source>
</evidence>
<protein>
    <submittedName>
        <fullName evidence="7">Cytochrome P450</fullName>
    </submittedName>
</protein>
<keyword evidence="8" id="KW-1185">Reference proteome</keyword>
<evidence type="ECO:0000256" key="2">
    <source>
        <dbReference type="ARBA" id="ARBA00022617"/>
    </source>
</evidence>
<organism evidence="7 8">
    <name type="scientific">Candidatus Marimicrobium litorale</name>
    <dbReference type="NCBI Taxonomy" id="2518991"/>
    <lineage>
        <taxon>Bacteria</taxon>
        <taxon>Pseudomonadati</taxon>
        <taxon>Pseudomonadota</taxon>
        <taxon>Gammaproteobacteria</taxon>
        <taxon>Cellvibrionales</taxon>
        <taxon>Halieaceae</taxon>
        <taxon>Marimicrobium</taxon>
    </lineage>
</organism>
<proteinExistence type="inferred from homology"/>
<keyword evidence="6" id="KW-0175">Coiled coil</keyword>
<comment type="similarity">
    <text evidence="1 5">Belongs to the cytochrome P450 family.</text>
</comment>
<dbReference type="PROSITE" id="PS00086">
    <property type="entry name" value="CYTOCHROME_P450"/>
    <property type="match status" value="1"/>
</dbReference>
<dbReference type="PRINTS" id="PR00465">
    <property type="entry name" value="EP450IV"/>
</dbReference>
<evidence type="ECO:0000313" key="7">
    <source>
        <dbReference type="EMBL" id="MCX2977055.1"/>
    </source>
</evidence>
<accession>A0ABT3T4G2</accession>
<dbReference type="InterPro" id="IPR017972">
    <property type="entry name" value="Cyt_P450_CS"/>
</dbReference>
<dbReference type="PANTHER" id="PTHR24304:SF2">
    <property type="entry name" value="24-HYDROXYCHOLESTEROL 7-ALPHA-HYDROXYLASE"/>
    <property type="match status" value="1"/>
</dbReference>
<dbReference type="InterPro" id="IPR050529">
    <property type="entry name" value="CYP450_sterol_14alpha_dmase"/>
</dbReference>
<dbReference type="Gene3D" id="1.10.630.10">
    <property type="entry name" value="Cytochrome P450"/>
    <property type="match status" value="1"/>
</dbReference>
<keyword evidence="5" id="KW-0560">Oxidoreductase</keyword>
<dbReference type="SUPFAM" id="SSF48264">
    <property type="entry name" value="Cytochrome P450"/>
    <property type="match status" value="1"/>
</dbReference>
<evidence type="ECO:0000313" key="8">
    <source>
        <dbReference type="Proteomes" id="UP001143304"/>
    </source>
</evidence>
<keyword evidence="4 5" id="KW-0408">Iron</keyword>
<dbReference type="RefSeq" id="WP_279248783.1">
    <property type="nucleotide sequence ID" value="NZ_SHNO01000001.1"/>
</dbReference>
<evidence type="ECO:0000256" key="4">
    <source>
        <dbReference type="ARBA" id="ARBA00023004"/>
    </source>
</evidence>
<sequence length="441" mass="50306">MSSNIPLVSGAQPSTGHLDEFNNDPLALMHRAYEECGEICEFNLGGLHTVLLVGPDAHEAFFRSPDEQLSAADAYQMMVPVFGEGIQYGAPPEIERQQLKMQVKGLKYERMVNYAEIIERESEAFSSDWEEHGELDIYDAFTRLTLKTSTHCLLGTDFRQQLTEEFAGLYHDLEDGLAPSSLTAPYQDAERFRRRDRARERLVELIRERVRLRRERGEAEHDMLQVYMDATYKDGRPLTDHEITGMVIWFMFAGHHTSSNTTAWTLLEIARNPQYKQRLLAEVDALFEDASALTFRGLRDIPLLDGFIRESLRLHPPLNAITRRVMSDWSFKRYVVTAGKNIMVCPHVSHKLPKYFDNPNVFDPERRDSGHLFAEIPFGGGRRKCIGNGFAVLQVKAILSTLLHRYDFSLTAAAESYGEIMPALILRPSDPCTLKYTLRSA</sequence>
<comment type="caution">
    <text evidence="7">The sequence shown here is derived from an EMBL/GenBank/DDBJ whole genome shotgun (WGS) entry which is preliminary data.</text>
</comment>
<dbReference type="InterPro" id="IPR001128">
    <property type="entry name" value="Cyt_P450"/>
</dbReference>
<evidence type="ECO:0000256" key="1">
    <source>
        <dbReference type="ARBA" id="ARBA00010617"/>
    </source>
</evidence>
<reference evidence="7" key="1">
    <citation type="submission" date="2019-02" db="EMBL/GenBank/DDBJ databases">
        <authorList>
            <person name="Li S.-H."/>
        </authorList>
    </citation>
    <scope>NUCLEOTIDE SEQUENCE</scope>
    <source>
        <strain evidence="7">IMCC11814</strain>
    </source>
</reference>
<evidence type="ECO:0000256" key="5">
    <source>
        <dbReference type="RuleBase" id="RU000461"/>
    </source>
</evidence>
<dbReference type="Pfam" id="PF00067">
    <property type="entry name" value="p450"/>
    <property type="match status" value="1"/>
</dbReference>
<dbReference type="InterPro" id="IPR036396">
    <property type="entry name" value="Cyt_P450_sf"/>
</dbReference>
<name>A0ABT3T4G2_9GAMM</name>
<dbReference type="InterPro" id="IPR002403">
    <property type="entry name" value="Cyt_P450_E_grp-IV"/>
</dbReference>
<evidence type="ECO:0000256" key="6">
    <source>
        <dbReference type="SAM" id="Coils"/>
    </source>
</evidence>
<dbReference type="Proteomes" id="UP001143304">
    <property type="component" value="Unassembled WGS sequence"/>
</dbReference>
<keyword evidence="5" id="KW-0503">Monooxygenase</keyword>
<feature type="coiled-coil region" evidence="6">
    <location>
        <begin position="195"/>
        <end position="222"/>
    </location>
</feature>
<keyword evidence="3 5" id="KW-0479">Metal-binding</keyword>
<dbReference type="PRINTS" id="PR00385">
    <property type="entry name" value="P450"/>
</dbReference>
<dbReference type="PANTHER" id="PTHR24304">
    <property type="entry name" value="CYTOCHROME P450 FAMILY 7"/>
    <property type="match status" value="1"/>
</dbReference>
<dbReference type="EMBL" id="SHNO01000001">
    <property type="protein sequence ID" value="MCX2977055.1"/>
    <property type="molecule type" value="Genomic_DNA"/>
</dbReference>
<keyword evidence="2 5" id="KW-0349">Heme</keyword>